<evidence type="ECO:0000256" key="5">
    <source>
        <dbReference type="ARBA" id="ARBA00023242"/>
    </source>
</evidence>
<dbReference type="AlphaFoldDB" id="A0A9J5ZFE9"/>
<keyword evidence="3" id="KW-0238">DNA-binding</keyword>
<dbReference type="GO" id="GO:0003677">
    <property type="term" value="F:DNA binding"/>
    <property type="evidence" value="ECO:0007669"/>
    <property type="project" value="UniProtKB-KW"/>
</dbReference>
<organism evidence="6 7">
    <name type="scientific">Solanum commersonii</name>
    <name type="common">Commerson's wild potato</name>
    <name type="synonym">Commerson's nightshade</name>
    <dbReference type="NCBI Taxonomy" id="4109"/>
    <lineage>
        <taxon>Eukaryota</taxon>
        <taxon>Viridiplantae</taxon>
        <taxon>Streptophyta</taxon>
        <taxon>Embryophyta</taxon>
        <taxon>Tracheophyta</taxon>
        <taxon>Spermatophyta</taxon>
        <taxon>Magnoliopsida</taxon>
        <taxon>eudicotyledons</taxon>
        <taxon>Gunneridae</taxon>
        <taxon>Pentapetalae</taxon>
        <taxon>asterids</taxon>
        <taxon>lamiids</taxon>
        <taxon>Solanales</taxon>
        <taxon>Solanaceae</taxon>
        <taxon>Solanoideae</taxon>
        <taxon>Solaneae</taxon>
        <taxon>Solanum</taxon>
    </lineage>
</organism>
<gene>
    <name evidence="6" type="ORF">H5410_021833</name>
</gene>
<dbReference type="EMBL" id="JACXVP010000004">
    <property type="protein sequence ID" value="KAG5610552.1"/>
    <property type="molecule type" value="Genomic_DNA"/>
</dbReference>
<evidence type="ECO:0000313" key="7">
    <source>
        <dbReference type="Proteomes" id="UP000824120"/>
    </source>
</evidence>
<evidence type="ECO:0000256" key="2">
    <source>
        <dbReference type="ARBA" id="ARBA00023015"/>
    </source>
</evidence>
<sequence length="155" mass="18064">MVNKFHDSSFWNSSPNIPHPKFFELVPVELISRVTQGQIWLTKGLKEFCDYYSISIRNFLIFRYNARAYFDVTICDHEPPNICYVIEEYIPVNFETNANIIEQEYYIALGYPFQEISEGSEEHEQQPNIGIDQEVGEANSKSEELVKRIAVDTTL</sequence>
<evidence type="ECO:0000256" key="4">
    <source>
        <dbReference type="ARBA" id="ARBA00023163"/>
    </source>
</evidence>
<keyword evidence="2" id="KW-0805">Transcription regulation</keyword>
<comment type="subcellular location">
    <subcellularLocation>
        <location evidence="1">Nucleus</location>
    </subcellularLocation>
</comment>
<keyword evidence="7" id="KW-1185">Reference proteome</keyword>
<accession>A0A9J5ZFE9</accession>
<proteinExistence type="predicted"/>
<evidence type="ECO:0000256" key="1">
    <source>
        <dbReference type="ARBA" id="ARBA00004123"/>
    </source>
</evidence>
<protein>
    <submittedName>
        <fullName evidence="6">Uncharacterized protein</fullName>
    </submittedName>
</protein>
<keyword evidence="5" id="KW-0539">Nucleus</keyword>
<dbReference type="OrthoDB" id="623918at2759"/>
<dbReference type="Gene3D" id="2.40.330.10">
    <property type="entry name" value="DNA-binding pseudobarrel domain"/>
    <property type="match status" value="1"/>
</dbReference>
<reference evidence="6 7" key="1">
    <citation type="submission" date="2020-09" db="EMBL/GenBank/DDBJ databases">
        <title>De no assembly of potato wild relative species, Solanum commersonii.</title>
        <authorList>
            <person name="Cho K."/>
        </authorList>
    </citation>
    <scope>NUCLEOTIDE SEQUENCE [LARGE SCALE GENOMIC DNA]</scope>
    <source>
        <strain evidence="6">LZ3.2</strain>
        <tissue evidence="6">Leaf</tissue>
    </source>
</reference>
<name>A0A9J5ZFE9_SOLCO</name>
<evidence type="ECO:0000313" key="6">
    <source>
        <dbReference type="EMBL" id="KAG5610552.1"/>
    </source>
</evidence>
<comment type="caution">
    <text evidence="6">The sequence shown here is derived from an EMBL/GenBank/DDBJ whole genome shotgun (WGS) entry which is preliminary data.</text>
</comment>
<dbReference type="SUPFAM" id="SSF101936">
    <property type="entry name" value="DNA-binding pseudobarrel domain"/>
    <property type="match status" value="1"/>
</dbReference>
<keyword evidence="4" id="KW-0804">Transcription</keyword>
<dbReference type="InterPro" id="IPR015300">
    <property type="entry name" value="DNA-bd_pseudobarrel_sf"/>
</dbReference>
<dbReference type="GO" id="GO:0005634">
    <property type="term" value="C:nucleus"/>
    <property type="evidence" value="ECO:0007669"/>
    <property type="project" value="UniProtKB-SubCell"/>
</dbReference>
<evidence type="ECO:0000256" key="3">
    <source>
        <dbReference type="ARBA" id="ARBA00023125"/>
    </source>
</evidence>
<dbReference type="Proteomes" id="UP000824120">
    <property type="component" value="Chromosome 4"/>
</dbReference>